<dbReference type="PANTHER" id="PTHR43432:SF3">
    <property type="entry name" value="SLR0285 PROTEIN"/>
    <property type="match status" value="1"/>
</dbReference>
<dbReference type="PANTHER" id="PTHR43432">
    <property type="entry name" value="SLR0285 PROTEIN"/>
    <property type="match status" value="1"/>
</dbReference>
<proteinExistence type="predicted"/>
<protein>
    <submittedName>
        <fullName evidence="6">DNA repair photolyase</fullName>
    </submittedName>
</protein>
<evidence type="ECO:0000313" key="7">
    <source>
        <dbReference type="Proteomes" id="UP000183263"/>
    </source>
</evidence>
<dbReference type="InterPro" id="IPR006638">
    <property type="entry name" value="Elp3/MiaA/NifB-like_rSAM"/>
</dbReference>
<keyword evidence="3" id="KW-0411">Iron-sulfur</keyword>
<keyword evidence="2" id="KW-0408">Iron</keyword>
<keyword evidence="6" id="KW-0456">Lyase</keyword>
<keyword evidence="7" id="KW-1185">Reference proteome</keyword>
<evidence type="ECO:0000256" key="2">
    <source>
        <dbReference type="ARBA" id="ARBA00023004"/>
    </source>
</evidence>
<evidence type="ECO:0000256" key="3">
    <source>
        <dbReference type="ARBA" id="ARBA00023014"/>
    </source>
</evidence>
<dbReference type="RefSeq" id="WP_072738148.1">
    <property type="nucleotide sequence ID" value="NZ_CP048813.1"/>
</dbReference>
<dbReference type="NCBIfam" id="NF038135">
    <property type="entry name" value="rSAM_Rv2578c"/>
    <property type="match status" value="1"/>
</dbReference>
<dbReference type="GO" id="GO:0046872">
    <property type="term" value="F:metal ion binding"/>
    <property type="evidence" value="ECO:0007669"/>
    <property type="project" value="UniProtKB-KW"/>
</dbReference>
<dbReference type="GO" id="GO:0051536">
    <property type="term" value="F:iron-sulfur cluster binding"/>
    <property type="evidence" value="ECO:0007669"/>
    <property type="project" value="UniProtKB-KW"/>
</dbReference>
<gene>
    <name evidence="6" type="ORF">SAMN05444695_107157</name>
</gene>
<dbReference type="SFLD" id="SFLDG01084">
    <property type="entry name" value="Uncharacterised_Radical_SAM_Su"/>
    <property type="match status" value="1"/>
</dbReference>
<dbReference type="InterPro" id="IPR040086">
    <property type="entry name" value="MJ0683-like"/>
</dbReference>
<reference evidence="6 7" key="1">
    <citation type="submission" date="2016-10" db="EMBL/GenBank/DDBJ databases">
        <authorList>
            <person name="de Groot N.N."/>
        </authorList>
    </citation>
    <scope>NUCLEOTIDE SEQUENCE [LARGE SCALE GENOMIC DNA]</scope>
    <source>
        <strain evidence="6 7">DSM 44892</strain>
    </source>
</reference>
<evidence type="ECO:0000313" key="6">
    <source>
        <dbReference type="EMBL" id="SDI43320.1"/>
    </source>
</evidence>
<evidence type="ECO:0000256" key="1">
    <source>
        <dbReference type="ARBA" id="ARBA00022723"/>
    </source>
</evidence>
<organism evidence="6 7">
    <name type="scientific">Rhodococcus triatomae</name>
    <dbReference type="NCBI Taxonomy" id="300028"/>
    <lineage>
        <taxon>Bacteria</taxon>
        <taxon>Bacillati</taxon>
        <taxon>Actinomycetota</taxon>
        <taxon>Actinomycetes</taxon>
        <taxon>Mycobacteriales</taxon>
        <taxon>Nocardiaceae</taxon>
        <taxon>Rhodococcus</taxon>
    </lineage>
</organism>
<dbReference type="Gene3D" id="3.80.30.30">
    <property type="match status" value="1"/>
</dbReference>
<dbReference type="EMBL" id="FNDN01000007">
    <property type="protein sequence ID" value="SDI43320.1"/>
    <property type="molecule type" value="Genomic_DNA"/>
</dbReference>
<dbReference type="SFLD" id="SFLDS00029">
    <property type="entry name" value="Radical_SAM"/>
    <property type="match status" value="1"/>
</dbReference>
<feature type="region of interest" description="Disordered" evidence="4">
    <location>
        <begin position="314"/>
        <end position="348"/>
    </location>
</feature>
<dbReference type="InterPro" id="IPR007197">
    <property type="entry name" value="rSAM"/>
</dbReference>
<name>A0A1G8KK92_9NOCA</name>
<dbReference type="InterPro" id="IPR058240">
    <property type="entry name" value="rSAM_sf"/>
</dbReference>
<feature type="domain" description="Radical SAM core" evidence="5">
    <location>
        <begin position="53"/>
        <end position="294"/>
    </location>
</feature>
<feature type="compositionally biased region" description="Basic and acidic residues" evidence="4">
    <location>
        <begin position="315"/>
        <end position="325"/>
    </location>
</feature>
<evidence type="ECO:0000259" key="5">
    <source>
        <dbReference type="PROSITE" id="PS51918"/>
    </source>
</evidence>
<accession>A0A1G8KK92</accession>
<dbReference type="PROSITE" id="PS51918">
    <property type="entry name" value="RADICAL_SAM"/>
    <property type="match status" value="1"/>
</dbReference>
<dbReference type="SUPFAM" id="SSF102114">
    <property type="entry name" value="Radical SAM enzymes"/>
    <property type="match status" value="1"/>
</dbReference>
<dbReference type="Pfam" id="PF04055">
    <property type="entry name" value="Radical_SAM"/>
    <property type="match status" value="1"/>
</dbReference>
<sequence>MRWNGQTLDADDGALPGLERAGFVRSVQTPEFEGVTFHEVLCKSALNKVPEETNLPFSFTVNTFRGCSHACRYCFARPTHEYLDLDAGHDFDSQVVVKLNVAAVLRKELARRSWKRSPVALGTNTDPYQRAEGRYRLMPGVIGALTESRTPFSILTKGTLLRRDLPLLRQAAEQVPVSLSVSLAVHDAQLQKQLEPGTPSPRARLELIRAIADAGFAPHVMVAPVIPYLTDSSAHLEALFADLAEAGASGVTAFAMHLRGSTRGWFLSWLAQEHPALVRRYRELYGRGAYVPPEYTSWLKARVDPLRVAYGLAPREPHRGADHPVGRVPADEETPDPRPTGEPALTLF</sequence>
<dbReference type="SMART" id="SM00729">
    <property type="entry name" value="Elp3"/>
    <property type="match status" value="1"/>
</dbReference>
<dbReference type="GO" id="GO:0016829">
    <property type="term" value="F:lyase activity"/>
    <property type="evidence" value="ECO:0007669"/>
    <property type="project" value="UniProtKB-KW"/>
</dbReference>
<dbReference type="CDD" id="cd01335">
    <property type="entry name" value="Radical_SAM"/>
    <property type="match status" value="1"/>
</dbReference>
<dbReference type="OrthoDB" id="9785699at2"/>
<dbReference type="AlphaFoldDB" id="A0A1G8KK92"/>
<dbReference type="Proteomes" id="UP000183263">
    <property type="component" value="Unassembled WGS sequence"/>
</dbReference>
<keyword evidence="1" id="KW-0479">Metal-binding</keyword>
<evidence type="ECO:0000256" key="4">
    <source>
        <dbReference type="SAM" id="MobiDB-lite"/>
    </source>
</evidence>